<evidence type="ECO:0000313" key="3">
    <source>
        <dbReference type="Proteomes" id="UP001207582"/>
    </source>
</evidence>
<keyword evidence="1" id="KW-0732">Signal</keyword>
<protein>
    <submittedName>
        <fullName evidence="2">Uncharacterized protein</fullName>
    </submittedName>
</protein>
<comment type="caution">
    <text evidence="2">The sequence shown here is derived from an EMBL/GenBank/DDBJ whole genome shotgun (WGS) entry which is preliminary data.</text>
</comment>
<feature type="chain" id="PRO_5045170820" evidence="1">
    <location>
        <begin position="20"/>
        <end position="211"/>
    </location>
</feature>
<evidence type="ECO:0000313" key="2">
    <source>
        <dbReference type="EMBL" id="MCW3783893.1"/>
    </source>
</evidence>
<name>A0ABT3J869_9RHOB</name>
<gene>
    <name evidence="2" type="ORF">OM960_20375</name>
</gene>
<keyword evidence="3" id="KW-1185">Reference proteome</keyword>
<accession>A0ABT3J869</accession>
<sequence>MPVRTGFALILFAASFALAGPSAAQNAPLRCSDVENCELRVDHVSSQASDPFRHGLGPIGEDHPRWDIWGGPIAKYRSVRDCLPPEAGAADPPRVLAFDWSAPDSLHAMNVCLFRIVASLKDYDEVRNWFAAYGFRVSKVGHVWADTDDPYFKDRPLWIMSASMPAGKFYALRPNWLHATFGVSTAYSASISVQWDGSGRLVVTDFVMNVV</sequence>
<reference evidence="2 3" key="1">
    <citation type="submission" date="2022-10" db="EMBL/GenBank/DDBJ databases">
        <title>Defluviimonas sp. CAU 1641 isolated from mud.</title>
        <authorList>
            <person name="Kim W."/>
        </authorList>
    </citation>
    <scope>NUCLEOTIDE SEQUENCE [LARGE SCALE GENOMIC DNA]</scope>
    <source>
        <strain evidence="2 3">CAU 1641</strain>
    </source>
</reference>
<organism evidence="2 3">
    <name type="scientific">Defluviimonas salinarum</name>
    <dbReference type="NCBI Taxonomy" id="2992147"/>
    <lineage>
        <taxon>Bacteria</taxon>
        <taxon>Pseudomonadati</taxon>
        <taxon>Pseudomonadota</taxon>
        <taxon>Alphaproteobacteria</taxon>
        <taxon>Rhodobacterales</taxon>
        <taxon>Paracoccaceae</taxon>
        <taxon>Albidovulum</taxon>
    </lineage>
</organism>
<proteinExistence type="predicted"/>
<dbReference type="RefSeq" id="WP_264773272.1">
    <property type="nucleotide sequence ID" value="NZ_JAPDOG010000027.1"/>
</dbReference>
<dbReference type="Proteomes" id="UP001207582">
    <property type="component" value="Unassembled WGS sequence"/>
</dbReference>
<feature type="signal peptide" evidence="1">
    <location>
        <begin position="1"/>
        <end position="19"/>
    </location>
</feature>
<dbReference type="EMBL" id="JAPDOG010000027">
    <property type="protein sequence ID" value="MCW3783893.1"/>
    <property type="molecule type" value="Genomic_DNA"/>
</dbReference>
<evidence type="ECO:0000256" key="1">
    <source>
        <dbReference type="SAM" id="SignalP"/>
    </source>
</evidence>